<dbReference type="PANTHER" id="PTHR13388:SF11">
    <property type="entry name" value="DETONATOR, ISOFORM E"/>
    <property type="match status" value="1"/>
</dbReference>
<dbReference type="PANTHER" id="PTHR13388">
    <property type="entry name" value="DETONATOR, ISOFORM E"/>
    <property type="match status" value="1"/>
</dbReference>
<dbReference type="OMA" id="HCMSSES"/>
<sequence>LSTRSGVDRPHVDVLALADLPLLSFLKQSACVTVQVTSPTADTVSSSCHLSPFEENKHSCLIRLQIPYSWFGAIGHNSTFRQVLSMSHTVSSTCNVPFYDRPQTPLSLLDLSLLSRANLSFALNSLNSLFVHLSLWLDARFDLLNVSPLAPDVWSLRVVSATRPLFYTSFICKRKTIEASKQQIFVTYYFYIANTVQEHIHKVATKFRVVPDALYALVPVAKNTDLINTGVLSGQQTATSMRVFTASLGGVIRDVTSRSHCISAESRVLKTSPTCTSVYVDGSELRGMQNMKVHVHFEKWTTFIAFTVWYPRLPITLWLRDPVLNSITGWPITVWKNLQGERHQKGAAKQFACGNRFQQTELRVFASFQVSDERTGERMYLSGHRDIMFDVTSLVVSHVSRIVIKAQAPNIDFGSTTMVVSGETVAVMRLTALPIVEMNINIEPTAGKRAQYDVVTTLETTFQHRYQVNRSVQLQLLRAIDDSRYVVQMPQSYS</sequence>
<organism evidence="8">
    <name type="scientific">Haemonchus placei</name>
    <name type="common">Barber's pole worm</name>
    <dbReference type="NCBI Taxonomy" id="6290"/>
    <lineage>
        <taxon>Eukaryota</taxon>
        <taxon>Metazoa</taxon>
        <taxon>Ecdysozoa</taxon>
        <taxon>Nematoda</taxon>
        <taxon>Chromadorea</taxon>
        <taxon>Rhabditida</taxon>
        <taxon>Rhabditina</taxon>
        <taxon>Rhabditomorpha</taxon>
        <taxon>Strongyloidea</taxon>
        <taxon>Trichostrongylidae</taxon>
        <taxon>Haemonchus</taxon>
    </lineage>
</organism>
<dbReference type="GO" id="GO:0016020">
    <property type="term" value="C:membrane"/>
    <property type="evidence" value="ECO:0007669"/>
    <property type="project" value="UniProtKB-SubCell"/>
</dbReference>
<feature type="domain" description="Transmembrane protein TMEM132 fifth" evidence="7">
    <location>
        <begin position="317"/>
        <end position="399"/>
    </location>
</feature>
<comment type="similarity">
    <text evidence="2">Belongs to the TMEM132 family.</text>
</comment>
<evidence type="ECO:0000256" key="2">
    <source>
        <dbReference type="ARBA" id="ARBA00006166"/>
    </source>
</evidence>
<keyword evidence="3" id="KW-0812">Transmembrane</keyword>
<evidence type="ECO:0000256" key="5">
    <source>
        <dbReference type="ARBA" id="ARBA00023136"/>
    </source>
</evidence>
<dbReference type="InterPro" id="IPR026307">
    <property type="entry name" value="TMEM132"/>
</dbReference>
<evidence type="ECO:0000259" key="6">
    <source>
        <dbReference type="Pfam" id="PF16070"/>
    </source>
</evidence>
<evidence type="ECO:0000259" key="7">
    <source>
        <dbReference type="Pfam" id="PF23486"/>
    </source>
</evidence>
<dbReference type="InterPro" id="IPR031437">
    <property type="entry name" value="Ig_TMEM132_4th"/>
</dbReference>
<evidence type="ECO:0000313" key="8">
    <source>
        <dbReference type="WBParaSite" id="HPLM_0001149801-mRNA-1"/>
    </source>
</evidence>
<dbReference type="WBParaSite" id="HPLM_0001149801-mRNA-1">
    <property type="protein sequence ID" value="HPLM_0001149801-mRNA-1"/>
    <property type="gene ID" value="HPLM_0001149801"/>
</dbReference>
<protein>
    <submittedName>
        <fullName evidence="8">TMEM132 domain-containing protein</fullName>
    </submittedName>
</protein>
<keyword evidence="5" id="KW-0472">Membrane</keyword>
<dbReference type="AlphaFoldDB" id="A0A158QNY8"/>
<proteinExistence type="inferred from homology"/>
<evidence type="ECO:0000256" key="4">
    <source>
        <dbReference type="ARBA" id="ARBA00022989"/>
    </source>
</evidence>
<keyword evidence="4" id="KW-1133">Transmembrane helix</keyword>
<dbReference type="InterPro" id="IPR055423">
    <property type="entry name" value="Ig_TMEM132_5th"/>
</dbReference>
<evidence type="ECO:0000256" key="3">
    <source>
        <dbReference type="ARBA" id="ARBA00022692"/>
    </source>
</evidence>
<reference evidence="8" key="1">
    <citation type="submission" date="2016-04" db="UniProtKB">
        <authorList>
            <consortium name="WormBaseParasite"/>
        </authorList>
    </citation>
    <scope>IDENTIFICATION</scope>
</reference>
<comment type="subcellular location">
    <subcellularLocation>
        <location evidence="1">Membrane</location>
        <topology evidence="1">Single-pass type I membrane protein</topology>
    </subcellularLocation>
</comment>
<feature type="domain" description="Transmembrane protein family 132 fourth" evidence="6">
    <location>
        <begin position="216"/>
        <end position="313"/>
    </location>
</feature>
<evidence type="ECO:0000256" key="1">
    <source>
        <dbReference type="ARBA" id="ARBA00004479"/>
    </source>
</evidence>
<accession>A0A158QNY8</accession>
<dbReference type="Pfam" id="PF16070">
    <property type="entry name" value="Ig_TMEM132_4th"/>
    <property type="match status" value="1"/>
</dbReference>
<dbReference type="Pfam" id="PF23486">
    <property type="entry name" value="Ig_TMEM132_5th"/>
    <property type="match status" value="1"/>
</dbReference>
<name>A0A158QNY8_HAEPC</name>